<accession>A0AAW1VW84</accession>
<dbReference type="EMBL" id="JBEDUW010000007">
    <property type="protein sequence ID" value="KAK9912639.1"/>
    <property type="molecule type" value="Genomic_DNA"/>
</dbReference>
<sequence length="104" mass="11426">MNPKPRHPFLNHKQARAQPPTTIHNHHLHSRLHRACSHHPMSSSSCSIPFAEPSPTPPIMAITAHRLGQATISPSILRTHDTSAVPHNPCPAGDALQPRPLLYV</sequence>
<name>A0AAW1VW84_RUBAR</name>
<organism evidence="2 3">
    <name type="scientific">Rubus argutus</name>
    <name type="common">Southern blackberry</name>
    <dbReference type="NCBI Taxonomy" id="59490"/>
    <lineage>
        <taxon>Eukaryota</taxon>
        <taxon>Viridiplantae</taxon>
        <taxon>Streptophyta</taxon>
        <taxon>Embryophyta</taxon>
        <taxon>Tracheophyta</taxon>
        <taxon>Spermatophyta</taxon>
        <taxon>Magnoliopsida</taxon>
        <taxon>eudicotyledons</taxon>
        <taxon>Gunneridae</taxon>
        <taxon>Pentapetalae</taxon>
        <taxon>rosids</taxon>
        <taxon>fabids</taxon>
        <taxon>Rosales</taxon>
        <taxon>Rosaceae</taxon>
        <taxon>Rosoideae</taxon>
        <taxon>Rosoideae incertae sedis</taxon>
        <taxon>Rubus</taxon>
    </lineage>
</organism>
<reference evidence="2 3" key="1">
    <citation type="journal article" date="2023" name="G3 (Bethesda)">
        <title>A chromosome-length genome assembly and annotation of blackberry (Rubus argutus, cv. 'Hillquist').</title>
        <authorList>
            <person name="Bruna T."/>
            <person name="Aryal R."/>
            <person name="Dudchenko O."/>
            <person name="Sargent D.J."/>
            <person name="Mead D."/>
            <person name="Buti M."/>
            <person name="Cavallini A."/>
            <person name="Hytonen T."/>
            <person name="Andres J."/>
            <person name="Pham M."/>
            <person name="Weisz D."/>
            <person name="Mascagni F."/>
            <person name="Usai G."/>
            <person name="Natali L."/>
            <person name="Bassil N."/>
            <person name="Fernandez G.E."/>
            <person name="Lomsadze A."/>
            <person name="Armour M."/>
            <person name="Olukolu B."/>
            <person name="Poorten T."/>
            <person name="Britton C."/>
            <person name="Davik J."/>
            <person name="Ashrafi H."/>
            <person name="Aiden E.L."/>
            <person name="Borodovsky M."/>
            <person name="Worthington M."/>
        </authorList>
    </citation>
    <scope>NUCLEOTIDE SEQUENCE [LARGE SCALE GENOMIC DNA]</scope>
    <source>
        <strain evidence="2">PI 553951</strain>
    </source>
</reference>
<dbReference type="Proteomes" id="UP001457282">
    <property type="component" value="Unassembled WGS sequence"/>
</dbReference>
<proteinExistence type="predicted"/>
<comment type="caution">
    <text evidence="2">The sequence shown here is derived from an EMBL/GenBank/DDBJ whole genome shotgun (WGS) entry which is preliminary data.</text>
</comment>
<gene>
    <name evidence="2" type="ORF">M0R45_036492</name>
</gene>
<protein>
    <submittedName>
        <fullName evidence="2">Uncharacterized protein</fullName>
    </submittedName>
</protein>
<dbReference type="AlphaFoldDB" id="A0AAW1VW84"/>
<feature type="region of interest" description="Disordered" evidence="1">
    <location>
        <begin position="80"/>
        <end position="99"/>
    </location>
</feature>
<keyword evidence="3" id="KW-1185">Reference proteome</keyword>
<evidence type="ECO:0000256" key="1">
    <source>
        <dbReference type="SAM" id="MobiDB-lite"/>
    </source>
</evidence>
<evidence type="ECO:0000313" key="2">
    <source>
        <dbReference type="EMBL" id="KAK9912639.1"/>
    </source>
</evidence>
<evidence type="ECO:0000313" key="3">
    <source>
        <dbReference type="Proteomes" id="UP001457282"/>
    </source>
</evidence>